<evidence type="ECO:0000313" key="3">
    <source>
        <dbReference type="Proteomes" id="UP000030645"/>
    </source>
</evidence>
<dbReference type="EMBL" id="KE343656">
    <property type="protein sequence ID" value="EXB37706.1"/>
    <property type="molecule type" value="Genomic_DNA"/>
</dbReference>
<sequence>MADTIGIERIHNRKSPNFKPYRRGKIAEFLSHIAKFAFESTLVESLSISTEYRCHVINVTCRKDLAFAKILSSLENQNLCILKSRDVKRAVPGRHGPSNPRPMAGLGRARAGPEEKPSGPALALGPSP</sequence>
<evidence type="ECO:0000313" key="2">
    <source>
        <dbReference type="EMBL" id="EXB37706.1"/>
    </source>
</evidence>
<dbReference type="Proteomes" id="UP000030645">
    <property type="component" value="Unassembled WGS sequence"/>
</dbReference>
<name>W9QI31_9ROSA</name>
<dbReference type="AlphaFoldDB" id="W9QI31"/>
<keyword evidence="3" id="KW-1185">Reference proteome</keyword>
<evidence type="ECO:0000256" key="1">
    <source>
        <dbReference type="SAM" id="MobiDB-lite"/>
    </source>
</evidence>
<proteinExistence type="predicted"/>
<organism evidence="2 3">
    <name type="scientific">Morus notabilis</name>
    <dbReference type="NCBI Taxonomy" id="981085"/>
    <lineage>
        <taxon>Eukaryota</taxon>
        <taxon>Viridiplantae</taxon>
        <taxon>Streptophyta</taxon>
        <taxon>Embryophyta</taxon>
        <taxon>Tracheophyta</taxon>
        <taxon>Spermatophyta</taxon>
        <taxon>Magnoliopsida</taxon>
        <taxon>eudicotyledons</taxon>
        <taxon>Gunneridae</taxon>
        <taxon>Pentapetalae</taxon>
        <taxon>rosids</taxon>
        <taxon>fabids</taxon>
        <taxon>Rosales</taxon>
        <taxon>Moraceae</taxon>
        <taxon>Moreae</taxon>
        <taxon>Morus</taxon>
    </lineage>
</organism>
<protein>
    <submittedName>
        <fullName evidence="2">Uncharacterized protein</fullName>
    </submittedName>
</protein>
<feature type="region of interest" description="Disordered" evidence="1">
    <location>
        <begin position="90"/>
        <end position="128"/>
    </location>
</feature>
<reference evidence="3" key="1">
    <citation type="submission" date="2013-01" db="EMBL/GenBank/DDBJ databases">
        <title>Draft Genome Sequence of a Mulberry Tree, Morus notabilis C.K. Schneid.</title>
        <authorList>
            <person name="He N."/>
            <person name="Zhao S."/>
        </authorList>
    </citation>
    <scope>NUCLEOTIDE SEQUENCE</scope>
</reference>
<accession>W9QI31</accession>
<gene>
    <name evidence="2" type="ORF">L484_010179</name>
</gene>